<sequence length="397" mass="38417">MDFGAFPPEFNSARMYAGAGSAPLLAAASAWQGLAAELRSTAAAYGSVIAGLTSEGWMGPASASMAAAAAPYATWMSTTAAQAEQTAAQAKAAAGAYEAAFAMTVPPPVVAANRTQLASLVATNVLGQNTPAIAATEAHYGEMWAQDAAAMYGYAASSAAASKVTPFRAPRRNTNPAGLVAQQAAGAQAAGASTQSQLSQMVTAMPTTLQGLASPMADTGSGGGLGGLLGGTGIQPGDFLNAGTNLMSSSFSPMGIAGITQIGADAAVIRGAAIAPFDPLALGGIDGLPAVAPGAGISAIGPAGLGGGAVSAGIGQAKLVGSLSVPQGWTTATPVANSALARFPAGGWTGAVPAAEPGGMPGMPGMPMTGAGARGYGFAAPRYGFKPTVMARPVIAG</sequence>
<proteinExistence type="inferred from homology"/>
<dbReference type="GO" id="GO:0052572">
    <property type="term" value="P:response to host immune response"/>
    <property type="evidence" value="ECO:0007669"/>
    <property type="project" value="TreeGrafter"/>
</dbReference>
<comment type="similarity">
    <text evidence="1">Belongs to the mycobacterial PPE family.</text>
</comment>
<dbReference type="AlphaFoldDB" id="A0A1A2Z5L6"/>
<name>A0A1A2Z5L6_9MYCO</name>
<evidence type="ECO:0000259" key="2">
    <source>
        <dbReference type="Pfam" id="PF00823"/>
    </source>
</evidence>
<dbReference type="Gene3D" id="1.20.1260.20">
    <property type="entry name" value="PPE superfamily"/>
    <property type="match status" value="1"/>
</dbReference>
<dbReference type="InterPro" id="IPR038332">
    <property type="entry name" value="PPE_sf"/>
</dbReference>
<dbReference type="FunFam" id="1.20.1260.20:FF:000001">
    <property type="entry name" value="PPE family protein PPE41"/>
    <property type="match status" value="1"/>
</dbReference>
<evidence type="ECO:0000256" key="1">
    <source>
        <dbReference type="ARBA" id="ARBA00010652"/>
    </source>
</evidence>
<comment type="caution">
    <text evidence="4">The sequence shown here is derived from an EMBL/GenBank/DDBJ whole genome shotgun (WGS) entry which is preliminary data.</text>
</comment>
<evidence type="ECO:0000259" key="3">
    <source>
        <dbReference type="Pfam" id="PF12484"/>
    </source>
</evidence>
<feature type="domain" description="PPE" evidence="2">
    <location>
        <begin position="2"/>
        <end position="164"/>
    </location>
</feature>
<accession>A0A1A2Z5L6</accession>
<organism evidence="4 5">
    <name type="scientific">Mycobacterium kyorinense</name>
    <dbReference type="NCBI Taxonomy" id="487514"/>
    <lineage>
        <taxon>Bacteria</taxon>
        <taxon>Bacillati</taxon>
        <taxon>Actinomycetota</taxon>
        <taxon>Actinomycetes</taxon>
        <taxon>Mycobacteriales</taxon>
        <taxon>Mycobacteriaceae</taxon>
        <taxon>Mycobacterium</taxon>
    </lineage>
</organism>
<dbReference type="EMBL" id="LZKJ01000131">
    <property type="protein sequence ID" value="OBI44762.1"/>
    <property type="molecule type" value="Genomic_DNA"/>
</dbReference>
<evidence type="ECO:0000313" key="5">
    <source>
        <dbReference type="Proteomes" id="UP000093592"/>
    </source>
</evidence>
<dbReference type="PANTHER" id="PTHR46766">
    <property type="entry name" value="GLUTAMINE-RICH PROTEIN 2"/>
    <property type="match status" value="1"/>
</dbReference>
<evidence type="ECO:0000313" key="4">
    <source>
        <dbReference type="EMBL" id="OBI44762.1"/>
    </source>
</evidence>
<gene>
    <name evidence="4" type="ORF">A5707_02490</name>
</gene>
<evidence type="ECO:0008006" key="6">
    <source>
        <dbReference type="Google" id="ProtNLM"/>
    </source>
</evidence>
<dbReference type="RefSeq" id="WP_065015098.1">
    <property type="nucleotide sequence ID" value="NZ_LZKJ01000131.1"/>
</dbReference>
<protein>
    <recommendedName>
        <fullName evidence="6">PPE family protein</fullName>
    </recommendedName>
</protein>
<feature type="domain" description="PPE family C-terminal" evidence="3">
    <location>
        <begin position="311"/>
        <end position="393"/>
    </location>
</feature>
<dbReference type="Proteomes" id="UP000093592">
    <property type="component" value="Unassembled WGS sequence"/>
</dbReference>
<dbReference type="Pfam" id="PF12484">
    <property type="entry name" value="PPE-SVP"/>
    <property type="match status" value="1"/>
</dbReference>
<dbReference type="OrthoDB" id="4705970at2"/>
<dbReference type="SUPFAM" id="SSF140459">
    <property type="entry name" value="PE/PPE dimer-like"/>
    <property type="match status" value="1"/>
</dbReference>
<dbReference type="PANTHER" id="PTHR46766:SF1">
    <property type="entry name" value="GLUTAMINE-RICH PROTEIN 2"/>
    <property type="match status" value="1"/>
</dbReference>
<dbReference type="InterPro" id="IPR000030">
    <property type="entry name" value="PPE_dom"/>
</dbReference>
<dbReference type="InterPro" id="IPR022171">
    <property type="entry name" value="PPE_C"/>
</dbReference>
<reference evidence="5" key="1">
    <citation type="submission" date="2016-06" db="EMBL/GenBank/DDBJ databases">
        <authorList>
            <person name="Sutton G."/>
            <person name="Brinkac L."/>
            <person name="Sanka R."/>
            <person name="Adams M."/>
            <person name="Lau E."/>
            <person name="Sam S."/>
            <person name="Sreng N."/>
            <person name="Him V."/>
            <person name="Kerleguer A."/>
            <person name="Cheng S."/>
        </authorList>
    </citation>
    <scope>NUCLEOTIDE SEQUENCE [LARGE SCALE GENOMIC DNA]</scope>
    <source>
        <strain evidence="5">E861</strain>
    </source>
</reference>
<dbReference type="Pfam" id="PF00823">
    <property type="entry name" value="PPE"/>
    <property type="match status" value="1"/>
</dbReference>